<dbReference type="InterPro" id="IPR002818">
    <property type="entry name" value="DJ-1/PfpI"/>
</dbReference>
<dbReference type="GO" id="GO:0008233">
    <property type="term" value="F:peptidase activity"/>
    <property type="evidence" value="ECO:0007669"/>
    <property type="project" value="UniProtKB-KW"/>
</dbReference>
<reference evidence="4" key="1">
    <citation type="submission" date="2016-10" db="EMBL/GenBank/DDBJ databases">
        <authorList>
            <person name="Varghese N."/>
            <person name="Submissions S."/>
        </authorList>
    </citation>
    <scope>NUCLEOTIDE SEQUENCE [LARGE SCALE GENOMIC DNA]</scope>
    <source>
        <strain evidence="4">DSM 25329</strain>
    </source>
</reference>
<dbReference type="Gene3D" id="3.40.50.880">
    <property type="match status" value="1"/>
</dbReference>
<sequence>MSKKILLLAGDYVEDYEAMVPYQALLSVGFEVDTLAPDRQKGDTVPTAVHDFVGDQTYKETQGHRFAITADFDGIDPADYDGLYIAGGRAPEYTRLNKRVLEITRHFFEANKPVAAICHGIQILTAAKVLQGRTLTAYVAVGPDIELAGGTWKNIPADQAVVDGNLVTSPAWPGHPAILKEFYKLLGVQISGI</sequence>
<evidence type="ECO:0000259" key="2">
    <source>
        <dbReference type="Pfam" id="PF01965"/>
    </source>
</evidence>
<keyword evidence="3" id="KW-0378">Hydrolase</keyword>
<dbReference type="RefSeq" id="WP_090148532.1">
    <property type="nucleotide sequence ID" value="NZ_FNAN01000005.1"/>
</dbReference>
<dbReference type="OrthoDB" id="9792284at2"/>
<dbReference type="GO" id="GO:0006508">
    <property type="term" value="P:proteolysis"/>
    <property type="evidence" value="ECO:0007669"/>
    <property type="project" value="UniProtKB-KW"/>
</dbReference>
<dbReference type="PANTHER" id="PTHR42733">
    <property type="entry name" value="DJ-1 PROTEIN"/>
    <property type="match status" value="1"/>
</dbReference>
<dbReference type="NCBIfam" id="TIGR01382">
    <property type="entry name" value="PfpI"/>
    <property type="match status" value="1"/>
</dbReference>
<dbReference type="InterPro" id="IPR029062">
    <property type="entry name" value="Class_I_gatase-like"/>
</dbReference>
<proteinExistence type="inferred from homology"/>
<name>A0A1G7CZ95_9BACT</name>
<protein>
    <submittedName>
        <fullName evidence="3">Protease I</fullName>
    </submittedName>
</protein>
<comment type="similarity">
    <text evidence="1">Belongs to the peptidase C56 family.</text>
</comment>
<dbReference type="EMBL" id="FNAN01000005">
    <property type="protein sequence ID" value="SDE44599.1"/>
    <property type="molecule type" value="Genomic_DNA"/>
</dbReference>
<keyword evidence="4" id="KW-1185">Reference proteome</keyword>
<gene>
    <name evidence="3" type="ORF">SAMN04487996_10566</name>
</gene>
<feature type="domain" description="DJ-1/PfpI" evidence="2">
    <location>
        <begin position="3"/>
        <end position="183"/>
    </location>
</feature>
<dbReference type="PROSITE" id="PS51276">
    <property type="entry name" value="PEPTIDASE_C56_PFPI"/>
    <property type="match status" value="1"/>
</dbReference>
<evidence type="ECO:0000256" key="1">
    <source>
        <dbReference type="ARBA" id="ARBA00008542"/>
    </source>
</evidence>
<dbReference type="InterPro" id="IPR006286">
    <property type="entry name" value="C56_PfpI-like"/>
</dbReference>
<dbReference type="Proteomes" id="UP000198748">
    <property type="component" value="Unassembled WGS sequence"/>
</dbReference>
<dbReference type="STRING" id="659014.SAMN04487996_10566"/>
<dbReference type="SUPFAM" id="SSF52317">
    <property type="entry name" value="Class I glutamine amidotransferase-like"/>
    <property type="match status" value="1"/>
</dbReference>
<dbReference type="CDD" id="cd03169">
    <property type="entry name" value="GATase1_PfpI_1"/>
    <property type="match status" value="1"/>
</dbReference>
<evidence type="ECO:0000313" key="4">
    <source>
        <dbReference type="Proteomes" id="UP000198748"/>
    </source>
</evidence>
<dbReference type="PANTHER" id="PTHR42733:SF2">
    <property type="entry name" value="DJ-1_THIJ_PFPI FAMILY PROTEIN"/>
    <property type="match status" value="1"/>
</dbReference>
<accession>A0A1G7CZ95</accession>
<keyword evidence="3" id="KW-0645">Protease</keyword>
<evidence type="ECO:0000313" key="3">
    <source>
        <dbReference type="EMBL" id="SDE44599.1"/>
    </source>
</evidence>
<dbReference type="AlphaFoldDB" id="A0A1G7CZ95"/>
<organism evidence="3 4">
    <name type="scientific">Dyadobacter soli</name>
    <dbReference type="NCBI Taxonomy" id="659014"/>
    <lineage>
        <taxon>Bacteria</taxon>
        <taxon>Pseudomonadati</taxon>
        <taxon>Bacteroidota</taxon>
        <taxon>Cytophagia</taxon>
        <taxon>Cytophagales</taxon>
        <taxon>Spirosomataceae</taxon>
        <taxon>Dyadobacter</taxon>
    </lineage>
</organism>
<dbReference type="Pfam" id="PF01965">
    <property type="entry name" value="DJ-1_PfpI"/>
    <property type="match status" value="1"/>
</dbReference>